<protein>
    <submittedName>
        <fullName evidence="2">Uncharacterized protein</fullName>
    </submittedName>
</protein>
<organism evidence="2 3">
    <name type="scientific">Actinopolymorpha singaporensis</name>
    <dbReference type="NCBI Taxonomy" id="117157"/>
    <lineage>
        <taxon>Bacteria</taxon>
        <taxon>Bacillati</taxon>
        <taxon>Actinomycetota</taxon>
        <taxon>Actinomycetes</taxon>
        <taxon>Propionibacteriales</taxon>
        <taxon>Actinopolymorphaceae</taxon>
        <taxon>Actinopolymorpha</taxon>
    </lineage>
</organism>
<accession>A0A1H1WN87</accession>
<proteinExistence type="predicted"/>
<evidence type="ECO:0000313" key="3">
    <source>
        <dbReference type="Proteomes" id="UP000198983"/>
    </source>
</evidence>
<evidence type="ECO:0000313" key="2">
    <source>
        <dbReference type="EMBL" id="SDS98727.1"/>
    </source>
</evidence>
<dbReference type="Proteomes" id="UP000198983">
    <property type="component" value="Chromosome I"/>
</dbReference>
<name>A0A1H1WN87_9ACTN</name>
<keyword evidence="3" id="KW-1185">Reference proteome</keyword>
<dbReference type="EMBL" id="LT629732">
    <property type="protein sequence ID" value="SDS98727.1"/>
    <property type="molecule type" value="Genomic_DNA"/>
</dbReference>
<dbReference type="AlphaFoldDB" id="A0A1H1WN87"/>
<feature type="compositionally biased region" description="Basic and acidic residues" evidence="1">
    <location>
        <begin position="43"/>
        <end position="55"/>
    </location>
</feature>
<feature type="region of interest" description="Disordered" evidence="1">
    <location>
        <begin position="43"/>
        <end position="107"/>
    </location>
</feature>
<feature type="compositionally biased region" description="Low complexity" evidence="1">
    <location>
        <begin position="56"/>
        <end position="78"/>
    </location>
</feature>
<sequence>MWLLIFGGIAVFAVVLHSLLGVWLWRRAKGVLTELAAAERKLQIATERSGDEDAKATGAAPARSRPTPGRGRPGPVRGAGRHRERLTDRRGPTPSRRRATAGAGHGG</sequence>
<gene>
    <name evidence="2" type="ORF">SAMN04489717_4603</name>
</gene>
<evidence type="ECO:0000256" key="1">
    <source>
        <dbReference type="SAM" id="MobiDB-lite"/>
    </source>
</evidence>
<dbReference type="STRING" id="117157.SAMN04489717_4603"/>
<reference evidence="2 3" key="1">
    <citation type="submission" date="2016-10" db="EMBL/GenBank/DDBJ databases">
        <authorList>
            <person name="de Groot N.N."/>
        </authorList>
    </citation>
    <scope>NUCLEOTIDE SEQUENCE [LARGE SCALE GENOMIC DNA]</scope>
    <source>
        <strain evidence="2 3">DSM 22024</strain>
    </source>
</reference>